<organism evidence="1 2">
    <name type="scientific">Massilicoli timonensis</name>
    <dbReference type="NCBI Taxonomy" id="2015901"/>
    <lineage>
        <taxon>Bacteria</taxon>
        <taxon>Bacillati</taxon>
        <taxon>Bacillota</taxon>
        <taxon>Erysipelotrichia</taxon>
        <taxon>Erysipelotrichales</taxon>
        <taxon>Erysipelotrichaceae</taxon>
        <taxon>Massilicoli</taxon>
    </lineage>
</organism>
<gene>
    <name evidence="1" type="ORF">NE663_06275</name>
</gene>
<name>A0ABT1SL58_9FIRM</name>
<proteinExistence type="predicted"/>
<dbReference type="Pfam" id="PF04519">
    <property type="entry name" value="Bactofilin"/>
    <property type="match status" value="1"/>
</dbReference>
<protein>
    <submittedName>
        <fullName evidence="1">Polymer-forming cytoskeletal protein</fullName>
    </submittedName>
</protein>
<keyword evidence="2" id="KW-1185">Reference proteome</keyword>
<sequence>MGKTVFESIGTLHAGTYEDIEVEGVVKIDGDIVFRDMEIDGVCNGSGAMSGKKLEVNGVCKVQGDIRVDHFIVDGLMSTYDGKIYANQIEIAGQLTNHGEVSADRVVIDGIIHLNELVGDVIEVNAVRSIKSFHLGNLFKKENSGCQIQMIECTRLYASDTACKKISAREIVLENGCVVEEIDCDGSLTYDHTCKIKKINGDCKIHVA</sequence>
<evidence type="ECO:0000313" key="1">
    <source>
        <dbReference type="EMBL" id="MCQ5121867.1"/>
    </source>
</evidence>
<dbReference type="RefSeq" id="WP_178200290.1">
    <property type="nucleotide sequence ID" value="NZ_CANTYB010000028.1"/>
</dbReference>
<accession>A0ABT1SL58</accession>
<evidence type="ECO:0000313" key="2">
    <source>
        <dbReference type="Proteomes" id="UP001524435"/>
    </source>
</evidence>
<dbReference type="Proteomes" id="UP001524435">
    <property type="component" value="Unassembled WGS sequence"/>
</dbReference>
<dbReference type="EMBL" id="JANGCH010000007">
    <property type="protein sequence ID" value="MCQ5121867.1"/>
    <property type="molecule type" value="Genomic_DNA"/>
</dbReference>
<reference evidence="1 2" key="1">
    <citation type="submission" date="2022-06" db="EMBL/GenBank/DDBJ databases">
        <title>Isolation of gut microbiota from human fecal samples.</title>
        <authorList>
            <person name="Pamer E.G."/>
            <person name="Barat B."/>
            <person name="Waligurski E."/>
            <person name="Medina S."/>
            <person name="Paddock L."/>
            <person name="Mostad J."/>
        </authorList>
    </citation>
    <scope>NUCLEOTIDE SEQUENCE [LARGE SCALE GENOMIC DNA]</scope>
    <source>
        <strain evidence="1 2">DFI.6.1</strain>
    </source>
</reference>
<comment type="caution">
    <text evidence="1">The sequence shown here is derived from an EMBL/GenBank/DDBJ whole genome shotgun (WGS) entry which is preliminary data.</text>
</comment>
<dbReference type="InterPro" id="IPR007607">
    <property type="entry name" value="BacA/B"/>
</dbReference>